<accession>A0A2V5L1B4</accession>
<keyword evidence="1" id="KW-1133">Transmembrane helix</keyword>
<keyword evidence="5" id="KW-1185">Reference proteome</keyword>
<proteinExistence type="predicted"/>
<feature type="signal peptide" evidence="2">
    <location>
        <begin position="1"/>
        <end position="31"/>
    </location>
</feature>
<dbReference type="Gene3D" id="2.60.40.2230">
    <property type="entry name" value="Uncharacterised protein YcnI-like PF07987, DUF1775"/>
    <property type="match status" value="1"/>
</dbReference>
<feature type="domain" description="YncI copper-binding" evidence="3">
    <location>
        <begin position="32"/>
        <end position="178"/>
    </location>
</feature>
<evidence type="ECO:0000313" key="4">
    <source>
        <dbReference type="EMBL" id="PYI63954.1"/>
    </source>
</evidence>
<dbReference type="CDD" id="cd08545">
    <property type="entry name" value="YcnI_like"/>
    <property type="match status" value="1"/>
</dbReference>
<feature type="transmembrane region" description="Helical" evidence="1">
    <location>
        <begin position="203"/>
        <end position="227"/>
    </location>
</feature>
<evidence type="ECO:0000259" key="3">
    <source>
        <dbReference type="Pfam" id="PF07987"/>
    </source>
</evidence>
<keyword evidence="1" id="KW-0812">Transmembrane</keyword>
<organism evidence="4 5">
    <name type="scientific">Arthrobacter livingstonensis</name>
    <dbReference type="NCBI Taxonomy" id="670078"/>
    <lineage>
        <taxon>Bacteria</taxon>
        <taxon>Bacillati</taxon>
        <taxon>Actinomycetota</taxon>
        <taxon>Actinomycetes</taxon>
        <taxon>Micrococcales</taxon>
        <taxon>Micrococcaceae</taxon>
        <taxon>Arthrobacter</taxon>
    </lineage>
</organism>
<keyword evidence="2" id="KW-0732">Signal</keyword>
<dbReference type="Proteomes" id="UP000247832">
    <property type="component" value="Unassembled WGS sequence"/>
</dbReference>
<gene>
    <name evidence="4" type="ORF">CVV68_22840</name>
</gene>
<name>A0A2V5L1B4_9MICC</name>
<protein>
    <submittedName>
        <fullName evidence="4">Nuclear export factor GLE1</fullName>
    </submittedName>
</protein>
<dbReference type="InterPro" id="IPR006311">
    <property type="entry name" value="TAT_signal"/>
</dbReference>
<sequence>MKSSARRTLKTIATGTLAAAFLAAGAAAASAHVKVAPDSTTASGYTHVTFSVPNESDSAKTSKLVVKLPTDPPFTSVSVKPVDGWTAKVITTKLPKAVTVGGSTVTEAATSVEWTADTAHQIGQNEYQTFSLSLGKLPAAGTTVMLPAAQTYTDGTVVNWDQKMVAGQAEPEHPAPSFVTTAAESTATAATPINMDQTSNNAVGIWGIVLGAVALVLGGTALGMVLAGRRKASSAK</sequence>
<evidence type="ECO:0000256" key="1">
    <source>
        <dbReference type="SAM" id="Phobius"/>
    </source>
</evidence>
<evidence type="ECO:0000256" key="2">
    <source>
        <dbReference type="SAM" id="SignalP"/>
    </source>
</evidence>
<dbReference type="EMBL" id="QJVD01000089">
    <property type="protein sequence ID" value="PYI63954.1"/>
    <property type="molecule type" value="Genomic_DNA"/>
</dbReference>
<dbReference type="RefSeq" id="WP_110503270.1">
    <property type="nucleotide sequence ID" value="NZ_QJVD01000089.1"/>
</dbReference>
<reference evidence="4 5" key="1">
    <citation type="submission" date="2018-05" db="EMBL/GenBank/DDBJ databases">
        <title>Genetic diversity of glacier-inhabiting Cryobacterium bacteria in China and description of Cryobacterium mengkeensis sp. nov. and Arthrobacter glacialis sp. nov.</title>
        <authorList>
            <person name="Liu Q."/>
            <person name="Xin Y.-H."/>
        </authorList>
    </citation>
    <scope>NUCLEOTIDE SEQUENCE [LARGE SCALE GENOMIC DNA]</scope>
    <source>
        <strain evidence="4 5">LI2</strain>
    </source>
</reference>
<dbReference type="InterPro" id="IPR012533">
    <property type="entry name" value="YcnI-copper_dom"/>
</dbReference>
<dbReference type="OrthoDB" id="9810871at2"/>
<dbReference type="AlphaFoldDB" id="A0A2V5L1B4"/>
<dbReference type="PROSITE" id="PS51318">
    <property type="entry name" value="TAT"/>
    <property type="match status" value="1"/>
</dbReference>
<comment type="caution">
    <text evidence="4">The sequence shown here is derived from an EMBL/GenBank/DDBJ whole genome shotgun (WGS) entry which is preliminary data.</text>
</comment>
<dbReference type="InterPro" id="IPR038507">
    <property type="entry name" value="YcnI-like_sf"/>
</dbReference>
<feature type="chain" id="PRO_5039456427" evidence="2">
    <location>
        <begin position="32"/>
        <end position="236"/>
    </location>
</feature>
<dbReference type="Pfam" id="PF07987">
    <property type="entry name" value="DUF1775"/>
    <property type="match status" value="1"/>
</dbReference>
<evidence type="ECO:0000313" key="5">
    <source>
        <dbReference type="Proteomes" id="UP000247832"/>
    </source>
</evidence>
<keyword evidence="1" id="KW-0472">Membrane</keyword>